<dbReference type="GO" id="GO:0004066">
    <property type="term" value="F:asparagine synthase (glutamine-hydrolyzing) activity"/>
    <property type="evidence" value="ECO:0007669"/>
    <property type="project" value="UniProtKB-EC"/>
</dbReference>
<dbReference type="AlphaFoldDB" id="E6TS65"/>
<feature type="domain" description="Glutamine amidotransferase type-2" evidence="12">
    <location>
        <begin position="2"/>
        <end position="212"/>
    </location>
</feature>
<dbReference type="InterPro" id="IPR001962">
    <property type="entry name" value="Asn_synthase"/>
</dbReference>
<keyword evidence="9" id="KW-0028">Amino-acid biosynthesis</keyword>
<dbReference type="EMBL" id="CP002394">
    <property type="protein sequence ID" value="ADU31834.1"/>
    <property type="molecule type" value="Genomic_DNA"/>
</dbReference>
<evidence type="ECO:0000256" key="11">
    <source>
        <dbReference type="PIRSR" id="PIRSR001589-3"/>
    </source>
</evidence>
<evidence type="ECO:0000256" key="10">
    <source>
        <dbReference type="PIRSR" id="PIRSR001589-2"/>
    </source>
</evidence>
<comment type="catalytic activity">
    <reaction evidence="8">
        <text>L-aspartate + L-glutamine + ATP + H2O = L-asparagine + L-glutamate + AMP + diphosphate + H(+)</text>
        <dbReference type="Rhea" id="RHEA:12228"/>
        <dbReference type="ChEBI" id="CHEBI:15377"/>
        <dbReference type="ChEBI" id="CHEBI:15378"/>
        <dbReference type="ChEBI" id="CHEBI:29985"/>
        <dbReference type="ChEBI" id="CHEBI:29991"/>
        <dbReference type="ChEBI" id="CHEBI:30616"/>
        <dbReference type="ChEBI" id="CHEBI:33019"/>
        <dbReference type="ChEBI" id="CHEBI:58048"/>
        <dbReference type="ChEBI" id="CHEBI:58359"/>
        <dbReference type="ChEBI" id="CHEBI:456215"/>
        <dbReference type="EC" id="6.3.5.4"/>
    </reaction>
</comment>
<dbReference type="MEROPS" id="C44.001"/>
<comment type="similarity">
    <text evidence="2">Belongs to the asparagine synthetase family.</text>
</comment>
<dbReference type="GO" id="GO:0005829">
    <property type="term" value="C:cytosol"/>
    <property type="evidence" value="ECO:0007669"/>
    <property type="project" value="TreeGrafter"/>
</dbReference>
<reference evidence="13" key="1">
    <citation type="submission" date="2010-12" db="EMBL/GenBank/DDBJ databases">
        <title>Complete sequence of Bacillus cellulosilyticus DSM 2522.</title>
        <authorList>
            <consortium name="US DOE Joint Genome Institute"/>
            <person name="Lucas S."/>
            <person name="Copeland A."/>
            <person name="Lapidus A."/>
            <person name="Cheng J.-F."/>
            <person name="Bruce D."/>
            <person name="Goodwin L."/>
            <person name="Pitluck S."/>
            <person name="Chertkov O."/>
            <person name="Detter J.C."/>
            <person name="Han C."/>
            <person name="Tapia R."/>
            <person name="Land M."/>
            <person name="Hauser L."/>
            <person name="Jeffries C."/>
            <person name="Kyrpides N."/>
            <person name="Ivanova N."/>
            <person name="Mikhailova N."/>
            <person name="Brumm P."/>
            <person name="Mead D."/>
            <person name="Woyke T."/>
        </authorList>
    </citation>
    <scope>NUCLEOTIDE SEQUENCE [LARGE SCALE GENOMIC DNA]</scope>
    <source>
        <strain evidence="13">DSM 2522</strain>
    </source>
</reference>
<dbReference type="Gene3D" id="3.40.50.620">
    <property type="entry name" value="HUPs"/>
    <property type="match status" value="1"/>
</dbReference>
<gene>
    <name evidence="13" type="ordered locus">Bcell_3593</name>
</gene>
<dbReference type="InterPro" id="IPR051786">
    <property type="entry name" value="ASN_synthetase/amidase"/>
</dbReference>
<dbReference type="InterPro" id="IPR014729">
    <property type="entry name" value="Rossmann-like_a/b/a_fold"/>
</dbReference>
<dbReference type="RefSeq" id="WP_013490165.1">
    <property type="nucleotide sequence ID" value="NC_014829.1"/>
</dbReference>
<keyword evidence="7 9" id="KW-0315">Glutamine amidotransferase</keyword>
<dbReference type="KEGG" id="bco:Bcell_3593"/>
<dbReference type="GO" id="GO:0005524">
    <property type="term" value="F:ATP binding"/>
    <property type="evidence" value="ECO:0007669"/>
    <property type="project" value="UniProtKB-KW"/>
</dbReference>
<dbReference type="Pfam" id="PF00733">
    <property type="entry name" value="Asn_synthase"/>
    <property type="match status" value="1"/>
</dbReference>
<dbReference type="SUPFAM" id="SSF56235">
    <property type="entry name" value="N-terminal nucleophile aminohydrolases (Ntn hydrolases)"/>
    <property type="match status" value="1"/>
</dbReference>
<dbReference type="InterPro" id="IPR006426">
    <property type="entry name" value="Asn_synth_AEB"/>
</dbReference>
<evidence type="ECO:0000256" key="7">
    <source>
        <dbReference type="ARBA" id="ARBA00022962"/>
    </source>
</evidence>
<keyword evidence="6 9" id="KW-0061">Asparagine biosynthesis</keyword>
<dbReference type="InterPro" id="IPR029055">
    <property type="entry name" value="Ntn_hydrolases_N"/>
</dbReference>
<evidence type="ECO:0000313" key="14">
    <source>
        <dbReference type="Proteomes" id="UP000001401"/>
    </source>
</evidence>
<dbReference type="CDD" id="cd01991">
    <property type="entry name" value="Asn_synthase_B_C"/>
    <property type="match status" value="1"/>
</dbReference>
<evidence type="ECO:0000256" key="4">
    <source>
        <dbReference type="ARBA" id="ARBA00022741"/>
    </source>
</evidence>
<evidence type="ECO:0000313" key="13">
    <source>
        <dbReference type="EMBL" id="ADU31834.1"/>
    </source>
</evidence>
<feature type="site" description="Important for beta-aspartyl-AMP intermediate formation" evidence="11">
    <location>
        <position position="376"/>
    </location>
</feature>
<dbReference type="InterPro" id="IPR033738">
    <property type="entry name" value="AsnB_N"/>
</dbReference>
<dbReference type="PROSITE" id="PS51278">
    <property type="entry name" value="GATASE_TYPE_2"/>
    <property type="match status" value="1"/>
</dbReference>
<dbReference type="Gene3D" id="3.60.20.10">
    <property type="entry name" value="Glutamine Phosphoribosylpyrophosphate, subunit 1, domain 1"/>
    <property type="match status" value="1"/>
</dbReference>
<comment type="pathway">
    <text evidence="1">Amino-acid biosynthesis; L-asparagine biosynthesis; L-asparagine from L-aspartate (L-Gln route): step 1/1.</text>
</comment>
<feature type="binding site" evidence="10">
    <location>
        <position position="99"/>
    </location>
    <ligand>
        <name>L-glutamine</name>
        <dbReference type="ChEBI" id="CHEBI:58359"/>
    </ligand>
</feature>
<organism evidence="13 14">
    <name type="scientific">Evansella cellulosilytica (strain ATCC 21833 / DSM 2522 / FERM P-1141 / JCM 9156 / N-4)</name>
    <name type="common">Bacillus cellulosilyticus</name>
    <dbReference type="NCBI Taxonomy" id="649639"/>
    <lineage>
        <taxon>Bacteria</taxon>
        <taxon>Bacillati</taxon>
        <taxon>Bacillota</taxon>
        <taxon>Bacilli</taxon>
        <taxon>Bacillales</taxon>
        <taxon>Bacillaceae</taxon>
        <taxon>Evansella</taxon>
    </lineage>
</organism>
<accession>E6TS65</accession>
<evidence type="ECO:0000256" key="1">
    <source>
        <dbReference type="ARBA" id="ARBA00005187"/>
    </source>
</evidence>
<feature type="binding site" evidence="10">
    <location>
        <begin position="374"/>
        <end position="375"/>
    </location>
    <ligand>
        <name>ATP</name>
        <dbReference type="ChEBI" id="CHEBI:30616"/>
    </ligand>
</feature>
<evidence type="ECO:0000256" key="3">
    <source>
        <dbReference type="ARBA" id="ARBA00012737"/>
    </source>
</evidence>
<evidence type="ECO:0000259" key="12">
    <source>
        <dbReference type="PROSITE" id="PS51278"/>
    </source>
</evidence>
<feature type="active site" description="For GATase activity" evidence="9">
    <location>
        <position position="2"/>
    </location>
</feature>
<dbReference type="CDD" id="cd00712">
    <property type="entry name" value="AsnB"/>
    <property type="match status" value="1"/>
</dbReference>
<dbReference type="SUPFAM" id="SSF52402">
    <property type="entry name" value="Adenine nucleotide alpha hydrolases-like"/>
    <property type="match status" value="1"/>
</dbReference>
<keyword evidence="5 10" id="KW-0067">ATP-binding</keyword>
<dbReference type="STRING" id="649639.Bcell_3593"/>
<dbReference type="PANTHER" id="PTHR43284">
    <property type="entry name" value="ASPARAGINE SYNTHETASE (GLUTAMINE-HYDROLYZING)"/>
    <property type="match status" value="1"/>
</dbReference>
<dbReference type="GO" id="GO:0006529">
    <property type="term" value="P:asparagine biosynthetic process"/>
    <property type="evidence" value="ECO:0007669"/>
    <property type="project" value="UniProtKB-KW"/>
</dbReference>
<proteinExistence type="inferred from homology"/>
<evidence type="ECO:0000256" key="2">
    <source>
        <dbReference type="ARBA" id="ARBA00005752"/>
    </source>
</evidence>
<dbReference type="eggNOG" id="COG0367">
    <property type="taxonomic scope" value="Bacteria"/>
</dbReference>
<evidence type="ECO:0000256" key="9">
    <source>
        <dbReference type="PIRSR" id="PIRSR001589-1"/>
    </source>
</evidence>
<dbReference type="Proteomes" id="UP000001401">
    <property type="component" value="Chromosome"/>
</dbReference>
<dbReference type="EC" id="6.3.5.4" evidence="3"/>
<dbReference type="NCBIfam" id="TIGR01536">
    <property type="entry name" value="asn_synth_AEB"/>
    <property type="match status" value="1"/>
</dbReference>
<dbReference type="OrthoDB" id="9763290at2"/>
<name>E6TS65_EVAC2</name>
<dbReference type="PANTHER" id="PTHR43284:SF1">
    <property type="entry name" value="ASPARAGINE SYNTHETASE"/>
    <property type="match status" value="1"/>
</dbReference>
<evidence type="ECO:0000256" key="6">
    <source>
        <dbReference type="ARBA" id="ARBA00022888"/>
    </source>
</evidence>
<evidence type="ECO:0000256" key="8">
    <source>
        <dbReference type="ARBA" id="ARBA00048741"/>
    </source>
</evidence>
<dbReference type="HOGENOM" id="CLU_014658_3_0_9"/>
<sequence length="642" mass="73641">MCGFVGMVSNNSESLNQLPLEEMMNVIAHRGPDDAGTFGDQHVRLGFRRLSIVDIEKGHQPMCYAEDRYTIIFNGEIYNAPELREQLIDAGLSFQTNSDTEVILAAYHYYGDDCVSKLRGMFSFIIWDKKESRLFGARDPFGIKPLFYRELRDGTIIFASEKKSLFFLNEPTYIEGEAAFHYLTFQYAPEPHTVTANIMKVEPGHSFSWKPYESLRMYTYFTPTFIEKEKNRKWLAPFKRNALKIEKDEMTSSIKNTLIDSVKCHMRSDVPVGAFLSGGIDSSAIVAIAKQFHPNLNTFTAEFDRDGFSEGDVAEETAKALDVNHTRVKISVEDVMKELPKILWQMDEPVADPAAIPLYFVAQEASRHVTVVLSGEGADELFGGYNIYREPQSLKMFKAIPNRLKPSLKKIAEQLPVGMRGRSFIIRGCTPLEDRFVGNAKIFTDVEKEDILIPGSPDWKTSNIVKQLYAEARNANYDDVTTMQYVDIHTWLRGDILVKADKMTMAHSLELRVPFLDPQVFDVASKIPLRGKIQGTQTKLWLREALADIVPNHVLHRKKLGFPVPIRHWLKDEMYDWARSWIQASNTDHLFHKKNCLQLLEDHRLGKIDASRKIWTILTYMIWHHQYIEKKGEDDSSVYNIS</sequence>
<keyword evidence="4 10" id="KW-0547">Nucleotide-binding</keyword>
<protein>
    <recommendedName>
        <fullName evidence="3">asparagine synthase (glutamine-hydrolyzing)</fullName>
        <ecNumber evidence="3">6.3.5.4</ecNumber>
    </recommendedName>
</protein>
<dbReference type="PIRSF" id="PIRSF001589">
    <property type="entry name" value="Asn_synthetase_glu-h"/>
    <property type="match status" value="1"/>
</dbReference>
<dbReference type="InterPro" id="IPR017932">
    <property type="entry name" value="GATase_2_dom"/>
</dbReference>
<evidence type="ECO:0000256" key="5">
    <source>
        <dbReference type="ARBA" id="ARBA00022840"/>
    </source>
</evidence>
<keyword evidence="14" id="KW-1185">Reference proteome</keyword>
<dbReference type="Pfam" id="PF13537">
    <property type="entry name" value="GATase_7"/>
    <property type="match status" value="1"/>
</dbReference>